<dbReference type="AlphaFoldDB" id="A0AB40D629"/>
<dbReference type="RefSeq" id="XP_039146878.1">
    <property type="nucleotide sequence ID" value="XM_039290944.1"/>
</dbReference>
<name>A0AB40D629_DIOCR</name>
<dbReference type="GeneID" id="120284148"/>
<evidence type="ECO:0000313" key="1">
    <source>
        <dbReference type="Proteomes" id="UP001515500"/>
    </source>
</evidence>
<evidence type="ECO:0000313" key="2">
    <source>
        <dbReference type="RefSeq" id="XP_039146878.1"/>
    </source>
</evidence>
<dbReference type="PANTHER" id="PTHR33472">
    <property type="entry name" value="OS01G0106600 PROTEIN"/>
    <property type="match status" value="1"/>
</dbReference>
<reference evidence="2" key="1">
    <citation type="submission" date="2025-08" db="UniProtKB">
        <authorList>
            <consortium name="RefSeq"/>
        </authorList>
    </citation>
    <scope>IDENTIFICATION</scope>
</reference>
<gene>
    <name evidence="2" type="primary">LOC120284148</name>
</gene>
<accession>A0AB40D629</accession>
<keyword evidence="1" id="KW-1185">Reference proteome</keyword>
<dbReference type="PANTHER" id="PTHR33472:SF28">
    <property type="entry name" value="BROMO AND FHA DOMAIN-CONTAINING PROTEIN DDB_G0267958"/>
    <property type="match status" value="1"/>
</dbReference>
<sequence length="127" mass="13961">MASNQDNHEVHNLLTSLNNHQEIGRKNAGESGNSVNIITLAGANQGASMRSARMDHEMVNDNGVLYGFEDKLIMKACTNSNFQAVTNCLMLKGRCTAGDPGVHLEFSEDFVDVHGDDKEKRNESIIR</sequence>
<dbReference type="Proteomes" id="UP001515500">
    <property type="component" value="Chromosome 19"/>
</dbReference>
<proteinExistence type="predicted"/>
<protein>
    <submittedName>
        <fullName evidence="2">Uncharacterized protein LOC120284148</fullName>
    </submittedName>
</protein>
<organism evidence="1 2">
    <name type="scientific">Dioscorea cayennensis subsp. rotundata</name>
    <name type="common">White Guinea yam</name>
    <name type="synonym">Dioscorea rotundata</name>
    <dbReference type="NCBI Taxonomy" id="55577"/>
    <lineage>
        <taxon>Eukaryota</taxon>
        <taxon>Viridiplantae</taxon>
        <taxon>Streptophyta</taxon>
        <taxon>Embryophyta</taxon>
        <taxon>Tracheophyta</taxon>
        <taxon>Spermatophyta</taxon>
        <taxon>Magnoliopsida</taxon>
        <taxon>Liliopsida</taxon>
        <taxon>Dioscoreales</taxon>
        <taxon>Dioscoreaceae</taxon>
        <taxon>Dioscorea</taxon>
    </lineage>
</organism>